<evidence type="ECO:0000313" key="9">
    <source>
        <dbReference type="Proteomes" id="UP000283255"/>
    </source>
</evidence>
<keyword evidence="2" id="KW-0645">Protease</keyword>
<dbReference type="SMART" id="SM00495">
    <property type="entry name" value="ChtBD3"/>
    <property type="match status" value="1"/>
</dbReference>
<keyword evidence="9" id="KW-1185">Reference proteome</keyword>
<dbReference type="InterPro" id="IPR050131">
    <property type="entry name" value="Peptidase_S8_subtilisin-like"/>
</dbReference>
<dbReference type="InterPro" id="IPR036852">
    <property type="entry name" value="Peptidase_S8/S53_dom_sf"/>
</dbReference>
<dbReference type="InterPro" id="IPR013783">
    <property type="entry name" value="Ig-like_fold"/>
</dbReference>
<dbReference type="Gene3D" id="3.40.50.200">
    <property type="entry name" value="Peptidase S8/S53 domain"/>
    <property type="match status" value="1"/>
</dbReference>
<dbReference type="InterPro" id="IPR023828">
    <property type="entry name" value="Peptidase_S8_Ser-AS"/>
</dbReference>
<evidence type="ECO:0000256" key="2">
    <source>
        <dbReference type="ARBA" id="ARBA00022670"/>
    </source>
</evidence>
<dbReference type="PANTHER" id="PTHR43806">
    <property type="entry name" value="PEPTIDASE S8"/>
    <property type="match status" value="1"/>
</dbReference>
<reference evidence="8 9" key="1">
    <citation type="submission" date="2018-09" db="EMBL/GenBank/DDBJ databases">
        <authorList>
            <person name="Wang F."/>
        </authorList>
    </citation>
    <scope>NUCLEOTIDE SEQUENCE [LARGE SCALE GENOMIC DNA]</scope>
    <source>
        <strain evidence="8 9">PLHSC7-2</strain>
    </source>
</reference>
<dbReference type="Pfam" id="PF22352">
    <property type="entry name" value="K319L-like_PKD"/>
    <property type="match status" value="1"/>
</dbReference>
<organism evidence="8 9">
    <name type="scientific">Motilimonas pumila</name>
    <dbReference type="NCBI Taxonomy" id="2303987"/>
    <lineage>
        <taxon>Bacteria</taxon>
        <taxon>Pseudomonadati</taxon>
        <taxon>Pseudomonadota</taxon>
        <taxon>Gammaproteobacteria</taxon>
        <taxon>Alteromonadales</taxon>
        <taxon>Alteromonadales genera incertae sedis</taxon>
        <taxon>Motilimonas</taxon>
    </lineage>
</organism>
<dbReference type="RefSeq" id="WP_119908713.1">
    <property type="nucleotide sequence ID" value="NZ_QZCH01000001.1"/>
</dbReference>
<dbReference type="OrthoDB" id="9790784at2"/>
<keyword evidence="4" id="KW-0720">Serine protease</keyword>
<comment type="similarity">
    <text evidence="1 5">Belongs to the peptidase S8 family.</text>
</comment>
<dbReference type="Gene3D" id="2.60.40.10">
    <property type="entry name" value="Immunoglobulins"/>
    <property type="match status" value="1"/>
</dbReference>
<dbReference type="AlphaFoldDB" id="A0A418YJP0"/>
<evidence type="ECO:0000256" key="1">
    <source>
        <dbReference type="ARBA" id="ARBA00011073"/>
    </source>
</evidence>
<dbReference type="Gene3D" id="2.10.10.20">
    <property type="entry name" value="Carbohydrate-binding module superfamily 5/12"/>
    <property type="match status" value="1"/>
</dbReference>
<dbReference type="InterPro" id="IPR003610">
    <property type="entry name" value="CBM5/12"/>
</dbReference>
<dbReference type="InterPro" id="IPR036573">
    <property type="entry name" value="CBM_sf_5/12"/>
</dbReference>
<dbReference type="GO" id="GO:0005576">
    <property type="term" value="C:extracellular region"/>
    <property type="evidence" value="ECO:0007669"/>
    <property type="project" value="InterPro"/>
</dbReference>
<dbReference type="PROSITE" id="PS51892">
    <property type="entry name" value="SUBTILASE"/>
    <property type="match status" value="1"/>
</dbReference>
<evidence type="ECO:0000256" key="3">
    <source>
        <dbReference type="ARBA" id="ARBA00022801"/>
    </source>
</evidence>
<reference evidence="8 9" key="2">
    <citation type="submission" date="2019-01" db="EMBL/GenBank/DDBJ databases">
        <title>Motilimonas pumilus sp. nov., isolated from the gut of sea cucumber (Apostichopus japonicus).</title>
        <authorList>
            <person name="Wang F.-Q."/>
            <person name="Ren L.-H."/>
            <person name="Lin Y.-W."/>
            <person name="Sun G.-H."/>
            <person name="Du Z.-J."/>
            <person name="Zhao J.-X."/>
            <person name="Liu X.-J."/>
            <person name="Liu L.-J."/>
        </authorList>
    </citation>
    <scope>NUCLEOTIDE SEQUENCE [LARGE SCALE GENOMIC DNA]</scope>
    <source>
        <strain evidence="8 9">PLHSC7-2</strain>
    </source>
</reference>
<dbReference type="PANTHER" id="PTHR43806:SF11">
    <property type="entry name" value="CEREVISIN-RELATED"/>
    <property type="match status" value="1"/>
</dbReference>
<dbReference type="GO" id="GO:0006508">
    <property type="term" value="P:proteolysis"/>
    <property type="evidence" value="ECO:0007669"/>
    <property type="project" value="UniProtKB-KW"/>
</dbReference>
<dbReference type="EMBL" id="QZCH01000001">
    <property type="protein sequence ID" value="RJG51165.1"/>
    <property type="molecule type" value="Genomic_DNA"/>
</dbReference>
<dbReference type="Proteomes" id="UP000283255">
    <property type="component" value="Unassembled WGS sequence"/>
</dbReference>
<proteinExistence type="inferred from homology"/>
<comment type="caution">
    <text evidence="5">Lacks conserved residue(s) required for the propagation of feature annotation.</text>
</comment>
<dbReference type="GO" id="GO:0004553">
    <property type="term" value="F:hydrolase activity, hydrolyzing O-glycosyl compounds"/>
    <property type="evidence" value="ECO:0007669"/>
    <property type="project" value="InterPro"/>
</dbReference>
<dbReference type="Pfam" id="PF00082">
    <property type="entry name" value="Peptidase_S8"/>
    <property type="match status" value="1"/>
</dbReference>
<dbReference type="GO" id="GO:0004252">
    <property type="term" value="F:serine-type endopeptidase activity"/>
    <property type="evidence" value="ECO:0007669"/>
    <property type="project" value="InterPro"/>
</dbReference>
<dbReference type="InterPro" id="IPR000209">
    <property type="entry name" value="Peptidase_S8/S53_dom"/>
</dbReference>
<feature type="signal peptide" evidence="6">
    <location>
        <begin position="1"/>
        <end position="21"/>
    </location>
</feature>
<evidence type="ECO:0000259" key="7">
    <source>
        <dbReference type="SMART" id="SM00495"/>
    </source>
</evidence>
<gene>
    <name evidence="8" type="ORF">D1Z90_00020</name>
</gene>
<dbReference type="SUPFAM" id="SSF51055">
    <property type="entry name" value="Carbohydrate binding domain"/>
    <property type="match status" value="1"/>
</dbReference>
<feature type="domain" description="Chitin-binding type-3" evidence="7">
    <location>
        <begin position="587"/>
        <end position="633"/>
    </location>
</feature>
<dbReference type="GO" id="GO:0005975">
    <property type="term" value="P:carbohydrate metabolic process"/>
    <property type="evidence" value="ECO:0007669"/>
    <property type="project" value="InterPro"/>
</dbReference>
<comment type="caution">
    <text evidence="8">The sequence shown here is derived from an EMBL/GenBank/DDBJ whole genome shotgun (WGS) entry which is preliminary data.</text>
</comment>
<accession>A0A418YJP0</accession>
<keyword evidence="6" id="KW-0732">Signal</keyword>
<protein>
    <recommendedName>
        <fullName evidence="7">Chitin-binding type-3 domain-containing protein</fullName>
    </recommendedName>
</protein>
<dbReference type="GO" id="GO:0030246">
    <property type="term" value="F:carbohydrate binding"/>
    <property type="evidence" value="ECO:0007669"/>
    <property type="project" value="InterPro"/>
</dbReference>
<evidence type="ECO:0000313" key="8">
    <source>
        <dbReference type="EMBL" id="RJG51165.1"/>
    </source>
</evidence>
<evidence type="ECO:0000256" key="4">
    <source>
        <dbReference type="ARBA" id="ARBA00022825"/>
    </source>
</evidence>
<name>A0A418YJP0_9GAMM</name>
<sequence length="638" mass="68951">MNGRLKLLFATCLLTSINTYATPQKEYIDNVDLDLFQGNPVNIIYRLKSASPQSRSLLNSVAVRPDAEPLFPEFSKPSILSRSTNNEYNLDKYFIVEVDSTDKEKVKQILSELKNNPEVDTAYIEPPVESASITAELNSQANNLQRASVDDFTFAQYHLNGKNGNNLGTLMGGMDAKYAWTLPGGKGQEVDIVSIEMGAYHFNHDDLPYPFLVIGDTSYMSASSPDHDTQSVGVMTAFDNGYGVTGIANQARQGWAKYAHGQNLIKVAQQLKPGSVIQLGVQYRLSAALGQHCDPSCLVPADWSDAVVDAIRYATKEHGIHVIQAAGNGFENLDHAFFAGKFDRSKRDSGAIMVAASDPYGNVASFSNYGSRIDSFSWGKSVTTTAGGNNDNESLYTHHFNGTSSANPIVAATAASLQGIAIAHGKGVLSPQAMRTLLTDTGYVVTSPATYKVTDLDPNIANSQFIGTHPDLHAASIKLLSDEIINQPPVAIASISTATLTGAGSVDLSGEESSDFDGDLLTYQWRQVSPLQPLATFSSSQSANTSAQLQAVTQDTVYVFELKVSDGQSEAVTNVTLTQTPDSAPTYPMWDKATTYSRKGNIVIWKGNTWTNQWWTKGNEPSLNNPCGVWRSLDASGC</sequence>
<dbReference type="PROSITE" id="PS00138">
    <property type="entry name" value="SUBTILASE_SER"/>
    <property type="match status" value="1"/>
</dbReference>
<feature type="chain" id="PRO_5019274942" description="Chitin-binding type-3 domain-containing protein" evidence="6">
    <location>
        <begin position="22"/>
        <end position="638"/>
    </location>
</feature>
<keyword evidence="3" id="KW-0378">Hydrolase</keyword>
<evidence type="ECO:0000256" key="5">
    <source>
        <dbReference type="PROSITE-ProRule" id="PRU01240"/>
    </source>
</evidence>
<dbReference type="CDD" id="cd12215">
    <property type="entry name" value="ChiC_BD"/>
    <property type="match status" value="1"/>
</dbReference>
<evidence type="ECO:0000256" key="6">
    <source>
        <dbReference type="SAM" id="SignalP"/>
    </source>
</evidence>
<dbReference type="SUPFAM" id="SSF52743">
    <property type="entry name" value="Subtilisin-like"/>
    <property type="match status" value="1"/>
</dbReference>